<sequence>MISSQKIHQDCLAEVYKELAEIVGLETMLKLYDVLKGQQLNFPTRLYASDKVKNKIVKTYRGKSPQSLAREFGYSSRWVQEVLKEHHDGNNTD</sequence>
<dbReference type="InterPro" id="IPR014875">
    <property type="entry name" value="Mor_transcription_activator"/>
</dbReference>
<dbReference type="EMBL" id="UGPG01000001">
    <property type="protein sequence ID" value="STY43882.1"/>
    <property type="molecule type" value="Genomic_DNA"/>
</dbReference>
<dbReference type="InterPro" id="IPR009057">
    <property type="entry name" value="Homeodomain-like_sf"/>
</dbReference>
<reference evidence="2 3" key="1">
    <citation type="submission" date="2018-06" db="EMBL/GenBank/DDBJ databases">
        <authorList>
            <consortium name="Pathogen Informatics"/>
            <person name="Doyle S."/>
        </authorList>
    </citation>
    <scope>NUCLEOTIDE SEQUENCE [LARGE SCALE GENOMIC DNA]</scope>
    <source>
        <strain evidence="3">NCTC 10815</strain>
    </source>
</reference>
<name>A0A378MEV3_LISGR</name>
<dbReference type="Proteomes" id="UP000254879">
    <property type="component" value="Unassembled WGS sequence"/>
</dbReference>
<evidence type="ECO:0000313" key="3">
    <source>
        <dbReference type="Proteomes" id="UP000254879"/>
    </source>
</evidence>
<dbReference type="AlphaFoldDB" id="A0A378MEV3"/>
<dbReference type="Gene3D" id="1.10.10.60">
    <property type="entry name" value="Homeodomain-like"/>
    <property type="match status" value="1"/>
</dbReference>
<evidence type="ECO:0000259" key="1">
    <source>
        <dbReference type="Pfam" id="PF08765"/>
    </source>
</evidence>
<organism evidence="2 3">
    <name type="scientific">Listeria grayi</name>
    <name type="common">Listeria murrayi</name>
    <dbReference type="NCBI Taxonomy" id="1641"/>
    <lineage>
        <taxon>Bacteria</taxon>
        <taxon>Bacillati</taxon>
        <taxon>Bacillota</taxon>
        <taxon>Bacilli</taxon>
        <taxon>Bacillales</taxon>
        <taxon>Listeriaceae</taxon>
        <taxon>Listeria</taxon>
    </lineage>
</organism>
<dbReference type="Pfam" id="PF08765">
    <property type="entry name" value="Mor"/>
    <property type="match status" value="1"/>
</dbReference>
<accession>A0A378MEV3</accession>
<protein>
    <submittedName>
        <fullName evidence="2">Uncharacterized conserved protein</fullName>
    </submittedName>
</protein>
<feature type="domain" description="Mor transcription activator" evidence="1">
    <location>
        <begin position="15"/>
        <end position="87"/>
    </location>
</feature>
<evidence type="ECO:0000313" key="2">
    <source>
        <dbReference type="EMBL" id="STY43882.1"/>
    </source>
</evidence>
<proteinExistence type="predicted"/>
<gene>
    <name evidence="2" type="ORF">NCTC10815_01191</name>
</gene>
<dbReference type="SUPFAM" id="SSF46689">
    <property type="entry name" value="Homeodomain-like"/>
    <property type="match status" value="1"/>
</dbReference>